<dbReference type="PANTHER" id="PTHR43229:SF2">
    <property type="entry name" value="NODULATION PROTEIN J"/>
    <property type="match status" value="1"/>
</dbReference>
<dbReference type="InterPro" id="IPR005981">
    <property type="entry name" value="ABC_transptNodJ"/>
</dbReference>
<dbReference type="AlphaFoldDB" id="A0A251X853"/>
<dbReference type="NCBIfam" id="TIGR01291">
    <property type="entry name" value="nodJ"/>
    <property type="match status" value="1"/>
</dbReference>
<accession>A0A251X853</accession>
<evidence type="ECO:0000256" key="3">
    <source>
        <dbReference type="ARBA" id="ARBA00011350"/>
    </source>
</evidence>
<keyword evidence="6 12" id="KW-1003">Cell membrane</keyword>
<dbReference type="InterPro" id="IPR051784">
    <property type="entry name" value="Nod_factor_ABC_transporter"/>
</dbReference>
<protein>
    <recommendedName>
        <fullName evidence="12">Transport permease protein</fullName>
    </recommendedName>
</protein>
<dbReference type="RefSeq" id="WP_086488019.1">
    <property type="nucleotide sequence ID" value="NZ_MSLT01000012.1"/>
</dbReference>
<dbReference type="InterPro" id="IPR000412">
    <property type="entry name" value="ABC_2_transport"/>
</dbReference>
<feature type="transmembrane region" description="Helical" evidence="12">
    <location>
        <begin position="233"/>
        <end position="255"/>
    </location>
</feature>
<evidence type="ECO:0000256" key="5">
    <source>
        <dbReference type="ARBA" id="ARBA00022458"/>
    </source>
</evidence>
<comment type="function">
    <text evidence="11">Part of the ABC transporter complex NodIJ involved in the export of the nodulation factors (Nod factors), the bacterial signal molecules that induce symbiosis and subsequent nodulation induction. Nod factors are LCO (lipo-chitin oligosaccharide), a modified beta-1,4-linked N-acetylglucosamine oligosaccharide. This subunit encodes the transporter.</text>
</comment>
<comment type="similarity">
    <text evidence="2">Belongs to the ABC-2 integral membrane protein family. Lipooligosaccharide exporter (TC 3.A.1.102) subfamily.</text>
</comment>
<evidence type="ECO:0000256" key="9">
    <source>
        <dbReference type="ARBA" id="ARBA00022989"/>
    </source>
</evidence>
<dbReference type="InterPro" id="IPR047817">
    <property type="entry name" value="ABC2_TM_bact-type"/>
</dbReference>
<feature type="transmembrane region" description="Helical" evidence="12">
    <location>
        <begin position="174"/>
        <end position="193"/>
    </location>
</feature>
<comment type="subcellular location">
    <subcellularLocation>
        <location evidence="1 12">Cell inner membrane</location>
        <topology evidence="1 12">Multi-pass membrane protein</topology>
    </subcellularLocation>
</comment>
<dbReference type="Pfam" id="PF01061">
    <property type="entry name" value="ABC2_membrane"/>
    <property type="match status" value="1"/>
</dbReference>
<dbReference type="GO" id="GO:0043190">
    <property type="term" value="C:ATP-binding cassette (ABC) transporter complex"/>
    <property type="evidence" value="ECO:0007669"/>
    <property type="project" value="InterPro"/>
</dbReference>
<reference evidence="14 15" key="1">
    <citation type="submission" date="2016-12" db="EMBL/GenBank/DDBJ databases">
        <title>Thioflexothrix psekupsii D3 genome sequencing and assembly.</title>
        <authorList>
            <person name="Fomenkov A."/>
            <person name="Vincze T."/>
            <person name="Grabovich M."/>
            <person name="Anton B.P."/>
            <person name="Dubinina G."/>
            <person name="Orlova M."/>
            <person name="Belousova E."/>
            <person name="Roberts R.J."/>
        </authorList>
    </citation>
    <scope>NUCLEOTIDE SEQUENCE [LARGE SCALE GENOMIC DNA]</scope>
    <source>
        <strain evidence="14">D3</strain>
    </source>
</reference>
<proteinExistence type="inferred from homology"/>
<evidence type="ECO:0000313" key="15">
    <source>
        <dbReference type="Proteomes" id="UP000194798"/>
    </source>
</evidence>
<evidence type="ECO:0000313" key="14">
    <source>
        <dbReference type="EMBL" id="OUD14238.1"/>
    </source>
</evidence>
<sequence length="261" mass="29644">MINLLELFQWRWFSVWLRNFKVWQKNLMPALLGNFGEPVLILLALGYGLGYFVESMEGVPYLSFLASGILCSGAMQTASFEAQYSAYTRMNVQHTWRGILATPLDIQDIVFGEIFWAATKSFIHVTAVLIVAVLLGAIDSVWSIVALPVLFLAGLTFASMAMVMTALAKNYDFFLYYQTLLLAPMMFLSGIFFPLSKMPELIQSLVWLLPLIHVVELVRPLLLNQALPSIDYILWHLLVIAIYGLVFFTIAFMLLRRRLSQ</sequence>
<dbReference type="OrthoDB" id="9778589at2"/>
<evidence type="ECO:0000259" key="13">
    <source>
        <dbReference type="PROSITE" id="PS51012"/>
    </source>
</evidence>
<dbReference type="PANTHER" id="PTHR43229">
    <property type="entry name" value="NODULATION PROTEIN J"/>
    <property type="match status" value="1"/>
</dbReference>
<keyword evidence="15" id="KW-1185">Reference proteome</keyword>
<keyword evidence="8 12" id="KW-0812">Transmembrane</keyword>
<dbReference type="PRINTS" id="PR00164">
    <property type="entry name" value="ABC2TRNSPORT"/>
</dbReference>
<evidence type="ECO:0000256" key="2">
    <source>
        <dbReference type="ARBA" id="ARBA00008394"/>
    </source>
</evidence>
<evidence type="ECO:0000256" key="8">
    <source>
        <dbReference type="ARBA" id="ARBA00022692"/>
    </source>
</evidence>
<dbReference type="GO" id="GO:0140359">
    <property type="term" value="F:ABC-type transporter activity"/>
    <property type="evidence" value="ECO:0007669"/>
    <property type="project" value="InterPro"/>
</dbReference>
<dbReference type="Proteomes" id="UP000194798">
    <property type="component" value="Unassembled WGS sequence"/>
</dbReference>
<comment type="subunit">
    <text evidence="3">The complex is composed of two ATP-binding proteins (NodI) and two transmembrane proteins (NodJ).</text>
</comment>
<keyword evidence="4 12" id="KW-0813">Transport</keyword>
<dbReference type="GO" id="GO:0015772">
    <property type="term" value="P:oligosaccharide transport"/>
    <property type="evidence" value="ECO:0007669"/>
    <property type="project" value="InterPro"/>
</dbReference>
<feature type="transmembrane region" description="Helical" evidence="12">
    <location>
        <begin position="27"/>
        <end position="49"/>
    </location>
</feature>
<feature type="transmembrane region" description="Helical" evidence="12">
    <location>
        <begin position="145"/>
        <end position="168"/>
    </location>
</feature>
<evidence type="ECO:0000256" key="11">
    <source>
        <dbReference type="ARBA" id="ARBA00025119"/>
    </source>
</evidence>
<dbReference type="EMBL" id="MSLT01000012">
    <property type="protein sequence ID" value="OUD14238.1"/>
    <property type="molecule type" value="Genomic_DNA"/>
</dbReference>
<keyword evidence="5" id="KW-0536">Nodulation</keyword>
<evidence type="ECO:0000256" key="6">
    <source>
        <dbReference type="ARBA" id="ARBA00022475"/>
    </source>
</evidence>
<feature type="domain" description="ABC transmembrane type-2" evidence="13">
    <location>
        <begin position="29"/>
        <end position="258"/>
    </location>
</feature>
<feature type="transmembrane region" description="Helical" evidence="12">
    <location>
        <begin position="114"/>
        <end position="138"/>
    </location>
</feature>
<evidence type="ECO:0000256" key="12">
    <source>
        <dbReference type="RuleBase" id="RU361157"/>
    </source>
</evidence>
<feature type="transmembrane region" description="Helical" evidence="12">
    <location>
        <begin position="61"/>
        <end position="80"/>
    </location>
</feature>
<evidence type="ECO:0000256" key="1">
    <source>
        <dbReference type="ARBA" id="ARBA00004429"/>
    </source>
</evidence>
<dbReference type="InterPro" id="IPR013525">
    <property type="entry name" value="ABC2_TM"/>
</dbReference>
<keyword evidence="9 12" id="KW-1133">Transmembrane helix</keyword>
<feature type="transmembrane region" description="Helical" evidence="12">
    <location>
        <begin position="205"/>
        <end position="227"/>
    </location>
</feature>
<comment type="caution">
    <text evidence="14">The sequence shown here is derived from an EMBL/GenBank/DDBJ whole genome shotgun (WGS) entry which is preliminary data.</text>
</comment>
<evidence type="ECO:0000256" key="7">
    <source>
        <dbReference type="ARBA" id="ARBA00022519"/>
    </source>
</evidence>
<keyword evidence="10 12" id="KW-0472">Membrane</keyword>
<dbReference type="PIRSF" id="PIRSF006648">
    <property type="entry name" value="DrrB"/>
    <property type="match status" value="1"/>
</dbReference>
<dbReference type="PROSITE" id="PS51012">
    <property type="entry name" value="ABC_TM2"/>
    <property type="match status" value="1"/>
</dbReference>
<evidence type="ECO:0000256" key="4">
    <source>
        <dbReference type="ARBA" id="ARBA00022448"/>
    </source>
</evidence>
<gene>
    <name evidence="14" type="ORF">TPSD3_07875</name>
</gene>
<keyword evidence="7" id="KW-0997">Cell inner membrane</keyword>
<evidence type="ECO:0000256" key="10">
    <source>
        <dbReference type="ARBA" id="ARBA00023136"/>
    </source>
</evidence>
<organism evidence="14 15">
    <name type="scientific">Thioflexithrix psekupsensis</name>
    <dbReference type="NCBI Taxonomy" id="1570016"/>
    <lineage>
        <taxon>Bacteria</taxon>
        <taxon>Pseudomonadati</taxon>
        <taxon>Pseudomonadota</taxon>
        <taxon>Gammaproteobacteria</taxon>
        <taxon>Thiotrichales</taxon>
        <taxon>Thioflexithrix</taxon>
    </lineage>
</organism>
<name>A0A251X853_9GAMM</name>